<reference evidence="1 2" key="1">
    <citation type="submission" date="2024-04" db="EMBL/GenBank/DDBJ databases">
        <authorList>
            <person name="Rising A."/>
            <person name="Reimegard J."/>
            <person name="Sonavane S."/>
            <person name="Akerstrom W."/>
            <person name="Nylinder S."/>
            <person name="Hedman E."/>
            <person name="Kallberg Y."/>
        </authorList>
    </citation>
    <scope>NUCLEOTIDE SEQUENCE [LARGE SCALE GENOMIC DNA]</scope>
</reference>
<comment type="caution">
    <text evidence="1">The sequence shown here is derived from an EMBL/GenBank/DDBJ whole genome shotgun (WGS) entry which is preliminary data.</text>
</comment>
<organism evidence="1 2">
    <name type="scientific">Larinioides sclopetarius</name>
    <dbReference type="NCBI Taxonomy" id="280406"/>
    <lineage>
        <taxon>Eukaryota</taxon>
        <taxon>Metazoa</taxon>
        <taxon>Ecdysozoa</taxon>
        <taxon>Arthropoda</taxon>
        <taxon>Chelicerata</taxon>
        <taxon>Arachnida</taxon>
        <taxon>Araneae</taxon>
        <taxon>Araneomorphae</taxon>
        <taxon>Entelegynae</taxon>
        <taxon>Araneoidea</taxon>
        <taxon>Araneidae</taxon>
        <taxon>Larinioides</taxon>
    </lineage>
</organism>
<accession>A0AAV2A181</accession>
<dbReference type="EMBL" id="CAXIEN010000094">
    <property type="protein sequence ID" value="CAL1276453.1"/>
    <property type="molecule type" value="Genomic_DNA"/>
</dbReference>
<evidence type="ECO:0000313" key="2">
    <source>
        <dbReference type="Proteomes" id="UP001497382"/>
    </source>
</evidence>
<name>A0AAV2A181_9ARAC</name>
<proteinExistence type="predicted"/>
<dbReference type="AlphaFoldDB" id="A0AAV2A181"/>
<evidence type="ECO:0000313" key="1">
    <source>
        <dbReference type="EMBL" id="CAL1276453.1"/>
    </source>
</evidence>
<dbReference type="Proteomes" id="UP001497382">
    <property type="component" value="Unassembled WGS sequence"/>
</dbReference>
<keyword evidence="2" id="KW-1185">Reference proteome</keyword>
<sequence>MCSYVLLYRLGNMFMALFGELCRLSDIKM</sequence>
<protein>
    <recommendedName>
        <fullName evidence="3">NADH dehydrogenase subunit 1</fullName>
    </recommendedName>
</protein>
<gene>
    <name evidence="1" type="ORF">LARSCL_LOCUS8656</name>
</gene>
<evidence type="ECO:0008006" key="3">
    <source>
        <dbReference type="Google" id="ProtNLM"/>
    </source>
</evidence>